<dbReference type="Proteomes" id="UP001057402">
    <property type="component" value="Chromosome 12"/>
</dbReference>
<protein>
    <submittedName>
        <fullName evidence="1">Uncharacterized protein</fullName>
    </submittedName>
</protein>
<organism evidence="1 2">
    <name type="scientific">Melastoma candidum</name>
    <dbReference type="NCBI Taxonomy" id="119954"/>
    <lineage>
        <taxon>Eukaryota</taxon>
        <taxon>Viridiplantae</taxon>
        <taxon>Streptophyta</taxon>
        <taxon>Embryophyta</taxon>
        <taxon>Tracheophyta</taxon>
        <taxon>Spermatophyta</taxon>
        <taxon>Magnoliopsida</taxon>
        <taxon>eudicotyledons</taxon>
        <taxon>Gunneridae</taxon>
        <taxon>Pentapetalae</taxon>
        <taxon>rosids</taxon>
        <taxon>malvids</taxon>
        <taxon>Myrtales</taxon>
        <taxon>Melastomataceae</taxon>
        <taxon>Melastomatoideae</taxon>
        <taxon>Melastomateae</taxon>
        <taxon>Melastoma</taxon>
    </lineage>
</organism>
<evidence type="ECO:0000313" key="1">
    <source>
        <dbReference type="EMBL" id="KAI4303594.1"/>
    </source>
</evidence>
<name>A0ACB9L254_9MYRT</name>
<proteinExistence type="predicted"/>
<gene>
    <name evidence="1" type="ORF">MLD38_039203</name>
</gene>
<sequence length="424" mass="45496">MEKASHFQLLHYLLLLLLLLLLTLGLSAAVASPAPFGVNYGQIANNLPPPNRAVSLVKSLGSTSIKLYDANPLVLCAFANSGVSVTVGLGNEHLPSMLDPNSALSWVKTNVQQFLPDAKIVAIAMGNEALTNSTLTMPSSPPVNLRRVLLPAMQNVHQALVGLALDKQIIVTTPHSLAVLESSYPPSTGRFKKELASEMKDVVDFLCNTGAPFLVNAYPFIAYKTDPKQVPLEFVLFEYEQGIVDPKTNLKYDNMLFAQIDAVRSALTAIGYGNMSVHVSETGWPSKGDEDEPGASKSNARKYVENLMQVVGRKKGTPLKPDDIVNVHVFALFNENLKVGPTSERYYGIFKPDGTPSYDLSVLNHRNNTSTSSGGAGIGGGGVYGSSNYSGFPMTPPIGYLSFSASMVSNSWLVAAMVVISLAM</sequence>
<accession>A0ACB9L254</accession>
<evidence type="ECO:0000313" key="2">
    <source>
        <dbReference type="Proteomes" id="UP001057402"/>
    </source>
</evidence>
<reference evidence="2" key="1">
    <citation type="journal article" date="2023" name="Front. Plant Sci.">
        <title>Chromosomal-level genome assembly of Melastoma candidum provides insights into trichome evolution.</title>
        <authorList>
            <person name="Zhong Y."/>
            <person name="Wu W."/>
            <person name="Sun C."/>
            <person name="Zou P."/>
            <person name="Liu Y."/>
            <person name="Dai S."/>
            <person name="Zhou R."/>
        </authorList>
    </citation>
    <scope>NUCLEOTIDE SEQUENCE [LARGE SCALE GENOMIC DNA]</scope>
</reference>
<keyword evidence="2" id="KW-1185">Reference proteome</keyword>
<comment type="caution">
    <text evidence="1">The sequence shown here is derived from an EMBL/GenBank/DDBJ whole genome shotgun (WGS) entry which is preliminary data.</text>
</comment>
<dbReference type="EMBL" id="CM042891">
    <property type="protein sequence ID" value="KAI4303594.1"/>
    <property type="molecule type" value="Genomic_DNA"/>
</dbReference>